<sequence>MNPYFLGISEKEKNSIKDKHRKPYDGYVTRGFDTSKEQMLNVEDLAQDKGGITVNNKGDVTEYKNTNINQKMKKQCDECGGLYEGEMCECSGMYEGETCEQCGSEMKESETCECGTKGYTMEELEEGIKIKSKASLVQEQINESLKWFKKII</sequence>
<evidence type="ECO:0000313" key="1">
    <source>
        <dbReference type="EMBL" id="CAB4130206.1"/>
    </source>
</evidence>
<name>A0A6J5LAD9_9CAUD</name>
<protein>
    <submittedName>
        <fullName evidence="1">Uncharacterized protein</fullName>
    </submittedName>
</protein>
<organism evidence="1">
    <name type="scientific">uncultured Caudovirales phage</name>
    <dbReference type="NCBI Taxonomy" id="2100421"/>
    <lineage>
        <taxon>Viruses</taxon>
        <taxon>Duplodnaviria</taxon>
        <taxon>Heunggongvirae</taxon>
        <taxon>Uroviricota</taxon>
        <taxon>Caudoviricetes</taxon>
        <taxon>Peduoviridae</taxon>
        <taxon>Maltschvirus</taxon>
        <taxon>Maltschvirus maltsch</taxon>
    </lineage>
</organism>
<proteinExistence type="predicted"/>
<reference evidence="1" key="1">
    <citation type="submission" date="2020-04" db="EMBL/GenBank/DDBJ databases">
        <authorList>
            <person name="Chiriac C."/>
            <person name="Salcher M."/>
            <person name="Ghai R."/>
            <person name="Kavagutti S V."/>
        </authorList>
    </citation>
    <scope>NUCLEOTIDE SEQUENCE</scope>
</reference>
<accession>A0A6J5LAD9</accession>
<gene>
    <name evidence="1" type="ORF">UFOVP117_308</name>
</gene>
<dbReference type="EMBL" id="LR796235">
    <property type="protein sequence ID" value="CAB4130206.1"/>
    <property type="molecule type" value="Genomic_DNA"/>
</dbReference>